<gene>
    <name evidence="1" type="ORF">CROQUDRAFT_101673</name>
</gene>
<accession>A0A9P6T5B9</accession>
<organism evidence="1 2">
    <name type="scientific">Cronartium quercuum f. sp. fusiforme G11</name>
    <dbReference type="NCBI Taxonomy" id="708437"/>
    <lineage>
        <taxon>Eukaryota</taxon>
        <taxon>Fungi</taxon>
        <taxon>Dikarya</taxon>
        <taxon>Basidiomycota</taxon>
        <taxon>Pucciniomycotina</taxon>
        <taxon>Pucciniomycetes</taxon>
        <taxon>Pucciniales</taxon>
        <taxon>Coleosporiaceae</taxon>
        <taxon>Cronartium</taxon>
    </lineage>
</organism>
<evidence type="ECO:0000313" key="2">
    <source>
        <dbReference type="Proteomes" id="UP000886653"/>
    </source>
</evidence>
<name>A0A9P6T5B9_9BASI</name>
<dbReference type="AlphaFoldDB" id="A0A9P6T5B9"/>
<keyword evidence="2" id="KW-1185">Reference proteome</keyword>
<dbReference type="Proteomes" id="UP000886653">
    <property type="component" value="Unassembled WGS sequence"/>
</dbReference>
<reference evidence="1" key="1">
    <citation type="submission" date="2013-11" db="EMBL/GenBank/DDBJ databases">
        <title>Genome sequence of the fusiform rust pathogen reveals effectors for host alternation and coevolution with pine.</title>
        <authorList>
            <consortium name="DOE Joint Genome Institute"/>
            <person name="Smith K."/>
            <person name="Pendleton A."/>
            <person name="Kubisiak T."/>
            <person name="Anderson C."/>
            <person name="Salamov A."/>
            <person name="Aerts A."/>
            <person name="Riley R."/>
            <person name="Clum A."/>
            <person name="Lindquist E."/>
            <person name="Ence D."/>
            <person name="Campbell M."/>
            <person name="Kronenberg Z."/>
            <person name="Feau N."/>
            <person name="Dhillon B."/>
            <person name="Hamelin R."/>
            <person name="Burleigh J."/>
            <person name="Smith J."/>
            <person name="Yandell M."/>
            <person name="Nelson C."/>
            <person name="Grigoriev I."/>
            <person name="Davis J."/>
        </authorList>
    </citation>
    <scope>NUCLEOTIDE SEQUENCE</scope>
    <source>
        <strain evidence="1">G11</strain>
    </source>
</reference>
<sequence>MKSGPIESMNCRLDYSTAFKVSTVPVLRLLTVRRSRKYDSSRIYLPEGVVLTSPAMYAELLSVTRVTSASLIPLTLVRVSKVLILLDNELSDTVYPTPRQPLG</sequence>
<dbReference type="EMBL" id="MU167616">
    <property type="protein sequence ID" value="KAG0139360.1"/>
    <property type="molecule type" value="Genomic_DNA"/>
</dbReference>
<proteinExistence type="predicted"/>
<comment type="caution">
    <text evidence="1">The sequence shown here is derived from an EMBL/GenBank/DDBJ whole genome shotgun (WGS) entry which is preliminary data.</text>
</comment>
<evidence type="ECO:0000313" key="1">
    <source>
        <dbReference type="EMBL" id="KAG0139360.1"/>
    </source>
</evidence>
<protein>
    <submittedName>
        <fullName evidence="1">Uncharacterized protein</fullName>
    </submittedName>
</protein>